<name>A0A6M6A312_KLEPN</name>
<dbReference type="EMBL" id="MN543575">
    <property type="protein sequence ID" value="QJX11817.1"/>
    <property type="molecule type" value="Genomic_DNA"/>
</dbReference>
<evidence type="ECO:0000313" key="1">
    <source>
        <dbReference type="EMBL" id="QJX11817.1"/>
    </source>
</evidence>
<reference evidence="1" key="1">
    <citation type="submission" date="2019-10" db="EMBL/GenBank/DDBJ databases">
        <title>Tracking microevolution events of conjugative virulence plasmid p15WZ-82_Vir during transmission.</title>
        <authorList>
            <person name="Yang X."/>
        </authorList>
    </citation>
    <scope>NUCLEOTIDE SEQUENCE</scope>
    <source>
        <strain evidence="1">GH44TC</strain>
        <plasmid evidence="1">pGH44TC_fusion</plasmid>
    </source>
</reference>
<organism evidence="1">
    <name type="scientific">Klebsiella pneumoniae</name>
    <dbReference type="NCBI Taxonomy" id="573"/>
    <lineage>
        <taxon>Bacteria</taxon>
        <taxon>Pseudomonadati</taxon>
        <taxon>Pseudomonadota</taxon>
        <taxon>Gammaproteobacteria</taxon>
        <taxon>Enterobacterales</taxon>
        <taxon>Enterobacteriaceae</taxon>
        <taxon>Klebsiella/Raoultella group</taxon>
        <taxon>Klebsiella</taxon>
        <taxon>Klebsiella pneumoniae complex</taxon>
    </lineage>
</organism>
<accession>A0A6M6A312</accession>
<sequence>MYPWDTQLLSLTGYEKQSLFMRCTGPESYFFPRPSTQHPGNSAR</sequence>
<dbReference type="AlphaFoldDB" id="A0A6M6A312"/>
<keyword evidence="1" id="KW-0614">Plasmid</keyword>
<geneLocation type="plasmid" evidence="1">
    <name>pGH44TC_fusion</name>
</geneLocation>
<protein>
    <submittedName>
        <fullName evidence="1">Uncharacterized protein</fullName>
    </submittedName>
</protein>
<proteinExistence type="predicted"/>